<dbReference type="InterPro" id="IPR050706">
    <property type="entry name" value="Cyclic-di-GMP_PDE-like"/>
</dbReference>
<dbReference type="PANTHER" id="PTHR33121:SF79">
    <property type="entry name" value="CYCLIC DI-GMP PHOSPHODIESTERASE PDED-RELATED"/>
    <property type="match status" value="1"/>
</dbReference>
<dbReference type="CDD" id="cd01948">
    <property type="entry name" value="EAL"/>
    <property type="match status" value="1"/>
</dbReference>
<proteinExistence type="predicted"/>
<feature type="domain" description="GGDEF" evidence="3">
    <location>
        <begin position="211"/>
        <end position="340"/>
    </location>
</feature>
<dbReference type="InterPro" id="IPR001633">
    <property type="entry name" value="EAL_dom"/>
</dbReference>
<keyword evidence="1" id="KW-0472">Membrane</keyword>
<evidence type="ECO:0000313" key="4">
    <source>
        <dbReference type="EMBL" id="HIS75317.1"/>
    </source>
</evidence>
<dbReference type="Gene3D" id="3.30.70.270">
    <property type="match status" value="1"/>
</dbReference>
<keyword evidence="1" id="KW-0812">Transmembrane</keyword>
<dbReference type="AlphaFoldDB" id="A0A9D1FKD9"/>
<reference evidence="4" key="2">
    <citation type="journal article" date="2021" name="PeerJ">
        <title>Extensive microbial diversity within the chicken gut microbiome revealed by metagenomics and culture.</title>
        <authorList>
            <person name="Gilroy R."/>
            <person name="Ravi A."/>
            <person name="Getino M."/>
            <person name="Pursley I."/>
            <person name="Horton D.L."/>
            <person name="Alikhan N.F."/>
            <person name="Baker D."/>
            <person name="Gharbi K."/>
            <person name="Hall N."/>
            <person name="Watson M."/>
            <person name="Adriaenssens E.M."/>
            <person name="Foster-Nyarko E."/>
            <person name="Jarju S."/>
            <person name="Secka A."/>
            <person name="Antonio M."/>
            <person name="Oren A."/>
            <person name="Chaudhuri R.R."/>
            <person name="La Ragione R."/>
            <person name="Hildebrand F."/>
            <person name="Pallen M.J."/>
        </authorList>
    </citation>
    <scope>NUCLEOTIDE SEQUENCE</scope>
    <source>
        <strain evidence="4">CHK199-13235</strain>
    </source>
</reference>
<dbReference type="EMBL" id="DVJP01000010">
    <property type="protein sequence ID" value="HIS75317.1"/>
    <property type="molecule type" value="Genomic_DNA"/>
</dbReference>
<dbReference type="Pfam" id="PF00990">
    <property type="entry name" value="GGDEF"/>
    <property type="match status" value="1"/>
</dbReference>
<name>A0A9D1FKD9_9FIRM</name>
<dbReference type="InterPro" id="IPR035919">
    <property type="entry name" value="EAL_sf"/>
</dbReference>
<reference evidence="4" key="1">
    <citation type="submission" date="2020-10" db="EMBL/GenBank/DDBJ databases">
        <authorList>
            <person name="Gilroy R."/>
        </authorList>
    </citation>
    <scope>NUCLEOTIDE SEQUENCE</scope>
    <source>
        <strain evidence="4">CHK199-13235</strain>
    </source>
</reference>
<dbReference type="PANTHER" id="PTHR33121">
    <property type="entry name" value="CYCLIC DI-GMP PHOSPHODIESTERASE PDEF"/>
    <property type="match status" value="1"/>
</dbReference>
<dbReference type="SMART" id="SM00052">
    <property type="entry name" value="EAL"/>
    <property type="match status" value="1"/>
</dbReference>
<dbReference type="GO" id="GO:0071111">
    <property type="term" value="F:cyclic-guanylate-specific phosphodiesterase activity"/>
    <property type="evidence" value="ECO:0007669"/>
    <property type="project" value="InterPro"/>
</dbReference>
<sequence>MEEKILIYAAGNPDAYPLEYYDADSQAYQGIIPELFREFSAQSRYEIVYYQAGKTDRREHLAKNLQVDIVSGYTEGGAIPPGVQALTIFHTTQAGEDVAYQLCFTQIAPESLQSDFSKFVESVSQEKISGLLITSAEPPQSPAGFYWGMGALSLAVIALLSAIILLARHDRKKLNKARRDLEIDETTGLGNFDCLVRYYSQFINDKNRILYSLVYFYVDTDRLRRLSSSEETDDFLRYCAAVLQEYTADTDILAKVSDHGFVLMKLTSNLQKLDEWFTPLFYRIRSYTEKYAKPFEAGVTAGVYPLKAGDRDLNEMILSASQAAYMAARQHEDYVLCSDQMLQKLTEEKQLHLDLEQAFAKSEFQLYIQFYVDAHSFQTVGGEALSRWNHPQKGVLTPNLFVPLLEREKMIGKLDYYCLRKVCEFLEDLVRNKVETFFISCNFSRETLAAADFVDRCQEIMNAYHFPRELLIFEITESVPEKNITQIKRNLIALKKYGVRIVLDDFGEGFTSLYDLQKYSVDGIKLDKGLIENVTAESGKAILKAMIQVGHELGVTILAEGVETDEQVQALQELRCDVIQGFRFCLPLPEREAKNKVLEQFL</sequence>
<evidence type="ECO:0000259" key="3">
    <source>
        <dbReference type="PROSITE" id="PS50887"/>
    </source>
</evidence>
<dbReference type="SMART" id="SM00267">
    <property type="entry name" value="GGDEF"/>
    <property type="match status" value="1"/>
</dbReference>
<dbReference type="InterPro" id="IPR000160">
    <property type="entry name" value="GGDEF_dom"/>
</dbReference>
<dbReference type="Pfam" id="PF00563">
    <property type="entry name" value="EAL"/>
    <property type="match status" value="1"/>
</dbReference>
<dbReference type="InterPro" id="IPR029787">
    <property type="entry name" value="Nucleotide_cyclase"/>
</dbReference>
<dbReference type="InterPro" id="IPR043128">
    <property type="entry name" value="Rev_trsase/Diguanyl_cyclase"/>
</dbReference>
<evidence type="ECO:0000259" key="2">
    <source>
        <dbReference type="PROSITE" id="PS50883"/>
    </source>
</evidence>
<keyword evidence="1" id="KW-1133">Transmembrane helix</keyword>
<protein>
    <submittedName>
        <fullName evidence="4">GGDEF domain-containing protein</fullName>
    </submittedName>
</protein>
<dbReference type="Gene3D" id="3.20.20.450">
    <property type="entry name" value="EAL domain"/>
    <property type="match status" value="1"/>
</dbReference>
<evidence type="ECO:0000256" key="1">
    <source>
        <dbReference type="SAM" id="Phobius"/>
    </source>
</evidence>
<gene>
    <name evidence="4" type="ORF">IAB51_00765</name>
</gene>
<dbReference type="SUPFAM" id="SSF141868">
    <property type="entry name" value="EAL domain-like"/>
    <property type="match status" value="1"/>
</dbReference>
<feature type="transmembrane region" description="Helical" evidence="1">
    <location>
        <begin position="145"/>
        <end position="167"/>
    </location>
</feature>
<dbReference type="PROSITE" id="PS50883">
    <property type="entry name" value="EAL"/>
    <property type="match status" value="1"/>
</dbReference>
<accession>A0A9D1FKD9</accession>
<evidence type="ECO:0000313" key="5">
    <source>
        <dbReference type="Proteomes" id="UP000824002"/>
    </source>
</evidence>
<dbReference type="PROSITE" id="PS50887">
    <property type="entry name" value="GGDEF"/>
    <property type="match status" value="1"/>
</dbReference>
<feature type="domain" description="EAL" evidence="2">
    <location>
        <begin position="348"/>
        <end position="601"/>
    </location>
</feature>
<organism evidence="4 5">
    <name type="scientific">Candidatus Merdivicinus excrementipullorum</name>
    <dbReference type="NCBI Taxonomy" id="2840867"/>
    <lineage>
        <taxon>Bacteria</taxon>
        <taxon>Bacillati</taxon>
        <taxon>Bacillota</taxon>
        <taxon>Clostridia</taxon>
        <taxon>Eubacteriales</taxon>
        <taxon>Oscillospiraceae</taxon>
        <taxon>Oscillospiraceae incertae sedis</taxon>
        <taxon>Candidatus Merdivicinus</taxon>
    </lineage>
</organism>
<dbReference type="Proteomes" id="UP000824002">
    <property type="component" value="Unassembled WGS sequence"/>
</dbReference>
<comment type="caution">
    <text evidence="4">The sequence shown here is derived from an EMBL/GenBank/DDBJ whole genome shotgun (WGS) entry which is preliminary data.</text>
</comment>
<dbReference type="SUPFAM" id="SSF55073">
    <property type="entry name" value="Nucleotide cyclase"/>
    <property type="match status" value="1"/>
</dbReference>